<dbReference type="EMBL" id="JACTAG010000002">
    <property type="protein sequence ID" value="MBD3665040.1"/>
    <property type="molecule type" value="Genomic_DNA"/>
</dbReference>
<proteinExistence type="predicted"/>
<dbReference type="Pfam" id="PF13426">
    <property type="entry name" value="PAS_9"/>
    <property type="match status" value="1"/>
</dbReference>
<reference evidence="2" key="1">
    <citation type="submission" date="2020-08" db="EMBL/GenBank/DDBJ databases">
        <title>Sulfitobacter aestuariivivens sp. nov., isolated from a tidal flat.</title>
        <authorList>
            <person name="Park S."/>
            <person name="Yoon J.-H."/>
        </authorList>
    </citation>
    <scope>NUCLEOTIDE SEQUENCE</scope>
    <source>
        <strain evidence="2">TSTF-M16</strain>
    </source>
</reference>
<feature type="domain" description="PAS" evidence="1">
    <location>
        <begin position="158"/>
        <end position="225"/>
    </location>
</feature>
<name>A0A927D4J1_9RHOB</name>
<dbReference type="RefSeq" id="WP_191076042.1">
    <property type="nucleotide sequence ID" value="NZ_JACTAG010000002.1"/>
</dbReference>
<dbReference type="AlphaFoldDB" id="A0A927D4J1"/>
<dbReference type="PRINTS" id="PR01590">
    <property type="entry name" value="HTHFIS"/>
</dbReference>
<dbReference type="GO" id="GO:0043565">
    <property type="term" value="F:sequence-specific DNA binding"/>
    <property type="evidence" value="ECO:0007669"/>
    <property type="project" value="InterPro"/>
</dbReference>
<dbReference type="InterPro" id="IPR035965">
    <property type="entry name" value="PAS-like_dom_sf"/>
</dbReference>
<gene>
    <name evidence="2" type="primary">ppsR</name>
    <name evidence="2" type="ORF">H9Q16_13995</name>
</gene>
<dbReference type="InterPro" id="IPR000014">
    <property type="entry name" value="PAS"/>
</dbReference>
<dbReference type="Gene3D" id="3.30.450.20">
    <property type="entry name" value="PAS domain"/>
    <property type="match status" value="2"/>
</dbReference>
<dbReference type="SUPFAM" id="SSF55785">
    <property type="entry name" value="PYP-like sensor domain (PAS domain)"/>
    <property type="match status" value="2"/>
</dbReference>
<dbReference type="InterPro" id="IPR009057">
    <property type="entry name" value="Homeodomain-like_sf"/>
</dbReference>
<comment type="caution">
    <text evidence="2">The sequence shown here is derived from an EMBL/GenBank/DDBJ whole genome shotgun (WGS) entry which is preliminary data.</text>
</comment>
<protein>
    <submittedName>
        <fullName evidence="2">Transcriptional regulator PpsR</fullName>
    </submittedName>
</protein>
<dbReference type="SUPFAM" id="SSF46689">
    <property type="entry name" value="Homeodomain-like"/>
    <property type="match status" value="1"/>
</dbReference>
<dbReference type="SMART" id="SM00091">
    <property type="entry name" value="PAS"/>
    <property type="match status" value="2"/>
</dbReference>
<organism evidence="2 3">
    <name type="scientific">Sulfitobacter aestuariivivens</name>
    <dbReference type="NCBI Taxonomy" id="2766981"/>
    <lineage>
        <taxon>Bacteria</taxon>
        <taxon>Pseudomonadati</taxon>
        <taxon>Pseudomonadota</taxon>
        <taxon>Alphaproteobacteria</taxon>
        <taxon>Rhodobacterales</taxon>
        <taxon>Roseobacteraceae</taxon>
        <taxon>Sulfitobacter</taxon>
    </lineage>
</organism>
<dbReference type="Gene3D" id="1.10.10.60">
    <property type="entry name" value="Homeodomain-like"/>
    <property type="match status" value="1"/>
</dbReference>
<dbReference type="CDD" id="cd00130">
    <property type="entry name" value="PAS"/>
    <property type="match status" value="1"/>
</dbReference>
<dbReference type="Pfam" id="PF02954">
    <property type="entry name" value="HTH_8"/>
    <property type="match status" value="1"/>
</dbReference>
<evidence type="ECO:0000259" key="1">
    <source>
        <dbReference type="SMART" id="SM00091"/>
    </source>
</evidence>
<accession>A0A927D4J1</accession>
<sequence length="476" mass="51998">MRLETESAWVSGLVPKIAPDTVTDIIARVSDMALILSRTGQIVGIMASPGFRPKSKLKQFEGAQIRDTLTVESIPKFDQRLEQHLQDPSSALTVELNHSATAAHPEFPVRYSIHDLGHDGSILLLGRDLRPIAEMQQQLVAAQITLEKDYETQRDHDTRFRALMSSIEEAIVFVSQTDGTIHEYNAAAKSLLDKAGPDLSGTTLERHFRTHHTGELLERLAEAAGDKADPTVEAQSKTGGRAYLIRPFVFRSGGEQVMMCRILPATGSEAQAETLGGHLASLYDHGLDGIVFVRSDGRILSANDAFQNMTDVSDRSSLQGRSLSEFFSRGSVDLNVILENAARAGAMRIYATRISTEFGAERPVEVSTCRVRAGKDAVFALVIRDVSRTETVRATAQGGDDVNNQSVIDLIGSQSLREIVAQTTDVVEKLCIETAVELTSNNRVAASEMLGLSRQSLYVKLRKYDLLKSGGTDTTD</sequence>
<feature type="domain" description="PAS" evidence="1">
    <location>
        <begin position="277"/>
        <end position="346"/>
    </location>
</feature>
<dbReference type="Gene3D" id="1.20.5.430">
    <property type="match status" value="1"/>
</dbReference>
<dbReference type="Proteomes" id="UP000635142">
    <property type="component" value="Unassembled WGS sequence"/>
</dbReference>
<evidence type="ECO:0000313" key="2">
    <source>
        <dbReference type="EMBL" id="MBD3665040.1"/>
    </source>
</evidence>
<dbReference type="NCBIfam" id="TIGR02040">
    <property type="entry name" value="PpsR-CrtJ"/>
    <property type="match status" value="1"/>
</dbReference>
<keyword evidence="3" id="KW-1185">Reference proteome</keyword>
<evidence type="ECO:0000313" key="3">
    <source>
        <dbReference type="Proteomes" id="UP000635142"/>
    </source>
</evidence>
<dbReference type="NCBIfam" id="TIGR00229">
    <property type="entry name" value="sensory_box"/>
    <property type="match status" value="1"/>
</dbReference>
<dbReference type="InterPro" id="IPR011785">
    <property type="entry name" value="Tscrpt_reg_PpsR-CrtJ"/>
</dbReference>
<dbReference type="InterPro" id="IPR002197">
    <property type="entry name" value="HTH_Fis"/>
</dbReference>